<evidence type="ECO:0000256" key="1">
    <source>
        <dbReference type="SAM" id="MobiDB-lite"/>
    </source>
</evidence>
<feature type="region of interest" description="Disordered" evidence="1">
    <location>
        <begin position="1"/>
        <end position="247"/>
    </location>
</feature>
<comment type="caution">
    <text evidence="2">The sequence shown here is derived from an EMBL/GenBank/DDBJ whole genome shotgun (WGS) entry which is preliminary data.</text>
</comment>
<dbReference type="GO" id="GO:0005634">
    <property type="term" value="C:nucleus"/>
    <property type="evidence" value="ECO:0007669"/>
    <property type="project" value="TreeGrafter"/>
</dbReference>
<evidence type="ECO:0000313" key="3">
    <source>
        <dbReference type="Proteomes" id="UP001201980"/>
    </source>
</evidence>
<accession>A0AAD5WUX4</accession>
<feature type="compositionally biased region" description="Basic and acidic residues" evidence="1">
    <location>
        <begin position="74"/>
        <end position="83"/>
    </location>
</feature>
<proteinExistence type="predicted"/>
<feature type="region of interest" description="Disordered" evidence="1">
    <location>
        <begin position="261"/>
        <end position="297"/>
    </location>
</feature>
<feature type="compositionally biased region" description="Basic and acidic residues" evidence="1">
    <location>
        <begin position="158"/>
        <end position="170"/>
    </location>
</feature>
<evidence type="ECO:0008006" key="4">
    <source>
        <dbReference type="Google" id="ProtNLM"/>
    </source>
</evidence>
<feature type="compositionally biased region" description="Polar residues" evidence="1">
    <location>
        <begin position="286"/>
        <end position="297"/>
    </location>
</feature>
<evidence type="ECO:0000313" key="2">
    <source>
        <dbReference type="EMBL" id="KAJ2905608.1"/>
    </source>
</evidence>
<feature type="compositionally biased region" description="Polar residues" evidence="1">
    <location>
        <begin position="14"/>
        <end position="29"/>
    </location>
</feature>
<gene>
    <name evidence="2" type="ORF">MKZ38_004902</name>
</gene>
<dbReference type="InterPro" id="IPR018800">
    <property type="entry name" value="PRCC"/>
</dbReference>
<dbReference type="EMBL" id="JAKWBI020000028">
    <property type="protein sequence ID" value="KAJ2905608.1"/>
    <property type="molecule type" value="Genomic_DNA"/>
</dbReference>
<dbReference type="PANTHER" id="PTHR13621">
    <property type="entry name" value="PROLINE-RICH PROTEIN PRCC"/>
    <property type="match status" value="1"/>
</dbReference>
<protein>
    <recommendedName>
        <fullName evidence="4">Mitotic checkpoint regulator, MAD2B-interacting-domain-containing protein</fullName>
    </recommendedName>
</protein>
<feature type="compositionally biased region" description="Basic and acidic residues" evidence="1">
    <location>
        <begin position="379"/>
        <end position="393"/>
    </location>
</feature>
<feature type="region of interest" description="Disordered" evidence="1">
    <location>
        <begin position="379"/>
        <end position="399"/>
    </location>
</feature>
<sequence length="399" mass="42573">MGLVDYSDSESDSELQTPAASTPRPTHSEPTPQSQSSASAPKKPFHKLLDQSNTGQILVSLPKVGPAYGPDDEPPAKRVRTADKSSFSGFNSFLPAPKRPKPSQSRGSAPKPVGLRTSADTAFSRENEGSGSRLDRGLGLPSPNNNGSASGTRPGPKILEDQKPAEEVKLVGKPLMFKPLSVTRRPGQKKTTASKPAAPTTTIQTPVTTTATNTAPIVETPPPKKSLVSFFSFDEPPDEADQALPTSNTGAYEPIIATDHSSVTGPFTLDTMQDQEHTQPRPPYQPTASGNPESLTSIADTMNLSAAERRELFGRAGPSASHGLQNVVNLNMDREYAANEVLRASGETVQHNPLRSIAPGKHSLKQLVNAVQNQKDALEESFAKGKSNRKEAAGRYGWK</sequence>
<dbReference type="Pfam" id="PF10253">
    <property type="entry name" value="PRCC"/>
    <property type="match status" value="1"/>
</dbReference>
<dbReference type="PANTHER" id="PTHR13621:SF2">
    <property type="entry name" value="PROLINE-RICH PROTEIN PRCC"/>
    <property type="match status" value="1"/>
</dbReference>
<organism evidence="2 3">
    <name type="scientific">Zalerion maritima</name>
    <dbReference type="NCBI Taxonomy" id="339359"/>
    <lineage>
        <taxon>Eukaryota</taxon>
        <taxon>Fungi</taxon>
        <taxon>Dikarya</taxon>
        <taxon>Ascomycota</taxon>
        <taxon>Pezizomycotina</taxon>
        <taxon>Sordariomycetes</taxon>
        <taxon>Lulworthiomycetidae</taxon>
        <taxon>Lulworthiales</taxon>
        <taxon>Lulworthiaceae</taxon>
        <taxon>Zalerion</taxon>
    </lineage>
</organism>
<feature type="compositionally biased region" description="Basic and acidic residues" evidence="1">
    <location>
        <begin position="123"/>
        <end position="136"/>
    </location>
</feature>
<keyword evidence="3" id="KW-1185">Reference proteome</keyword>
<dbReference type="Proteomes" id="UP001201980">
    <property type="component" value="Unassembled WGS sequence"/>
</dbReference>
<name>A0AAD5WUX4_9PEZI</name>
<dbReference type="AlphaFoldDB" id="A0AAD5WUX4"/>
<reference evidence="2" key="1">
    <citation type="submission" date="2022-07" db="EMBL/GenBank/DDBJ databases">
        <title>Draft genome sequence of Zalerion maritima ATCC 34329, a (micro)plastics degrading marine fungus.</title>
        <authorList>
            <person name="Paco A."/>
            <person name="Goncalves M.F.M."/>
            <person name="Rocha-Santos T.A.P."/>
            <person name="Alves A."/>
        </authorList>
    </citation>
    <scope>NUCLEOTIDE SEQUENCE</scope>
    <source>
        <strain evidence="2">ATCC 34329</strain>
    </source>
</reference>
<feature type="compositionally biased region" description="Polar residues" evidence="1">
    <location>
        <begin position="142"/>
        <end position="151"/>
    </location>
</feature>
<feature type="compositionally biased region" description="Low complexity" evidence="1">
    <location>
        <begin position="189"/>
        <end position="216"/>
    </location>
</feature>
<feature type="compositionally biased region" description="Low complexity" evidence="1">
    <location>
        <begin position="30"/>
        <end position="42"/>
    </location>
</feature>